<reference evidence="2" key="1">
    <citation type="journal article" date="2023" name="Science">
        <title>Genome structures resolve the early diversification of teleost fishes.</title>
        <authorList>
            <person name="Parey E."/>
            <person name="Louis A."/>
            <person name="Montfort J."/>
            <person name="Bouchez O."/>
            <person name="Roques C."/>
            <person name="Iampietro C."/>
            <person name="Lluch J."/>
            <person name="Castinel A."/>
            <person name="Donnadieu C."/>
            <person name="Desvignes T."/>
            <person name="Floi Bucao C."/>
            <person name="Jouanno E."/>
            <person name="Wen M."/>
            <person name="Mejri S."/>
            <person name="Dirks R."/>
            <person name="Jansen H."/>
            <person name="Henkel C."/>
            <person name="Chen W.J."/>
            <person name="Zahm M."/>
            <person name="Cabau C."/>
            <person name="Klopp C."/>
            <person name="Thompson A.W."/>
            <person name="Robinson-Rechavi M."/>
            <person name="Braasch I."/>
            <person name="Lecointre G."/>
            <person name="Bobe J."/>
            <person name="Postlethwait J.H."/>
            <person name="Berthelot C."/>
            <person name="Roest Crollius H."/>
            <person name="Guiguen Y."/>
        </authorList>
    </citation>
    <scope>NUCLEOTIDE SEQUENCE</scope>
    <source>
        <strain evidence="2">WJC10195</strain>
    </source>
</reference>
<keyword evidence="3" id="KW-1185">Reference proteome</keyword>
<organism evidence="2 3">
    <name type="scientific">Synaphobranchus kaupii</name>
    <name type="common">Kaup's arrowtooth eel</name>
    <dbReference type="NCBI Taxonomy" id="118154"/>
    <lineage>
        <taxon>Eukaryota</taxon>
        <taxon>Metazoa</taxon>
        <taxon>Chordata</taxon>
        <taxon>Craniata</taxon>
        <taxon>Vertebrata</taxon>
        <taxon>Euteleostomi</taxon>
        <taxon>Actinopterygii</taxon>
        <taxon>Neopterygii</taxon>
        <taxon>Teleostei</taxon>
        <taxon>Anguilliformes</taxon>
        <taxon>Synaphobranchidae</taxon>
        <taxon>Synaphobranchus</taxon>
    </lineage>
</organism>
<dbReference type="AlphaFoldDB" id="A0A9Q1IYJ5"/>
<evidence type="ECO:0000256" key="1">
    <source>
        <dbReference type="SAM" id="MobiDB-lite"/>
    </source>
</evidence>
<feature type="compositionally biased region" description="Basic residues" evidence="1">
    <location>
        <begin position="104"/>
        <end position="117"/>
    </location>
</feature>
<proteinExistence type="predicted"/>
<feature type="compositionally biased region" description="Basic and acidic residues" evidence="1">
    <location>
        <begin position="118"/>
        <end position="131"/>
    </location>
</feature>
<protein>
    <submittedName>
        <fullName evidence="2">Uncharacterized protein</fullName>
    </submittedName>
</protein>
<accession>A0A9Q1IYJ5</accession>
<dbReference type="Proteomes" id="UP001152622">
    <property type="component" value="Chromosome 6"/>
</dbReference>
<sequence>MSKFEHGAGGLAGMEVCGMETRHRNKRSGGKRADSHNEHLLIASLNVRGRDAVCPVTRFGVILVSLCEETQRGPAFKPSHIHQREKAAQSPRRRRSVSTVINKATKRHRYKPQKQRTKRSDRLPRQGRDKVSGTRFSFRWDFGA</sequence>
<comment type="caution">
    <text evidence="2">The sequence shown here is derived from an EMBL/GenBank/DDBJ whole genome shotgun (WGS) entry which is preliminary data.</text>
</comment>
<name>A0A9Q1IYJ5_SYNKA</name>
<dbReference type="EMBL" id="JAINUF010000006">
    <property type="protein sequence ID" value="KAJ8357490.1"/>
    <property type="molecule type" value="Genomic_DNA"/>
</dbReference>
<evidence type="ECO:0000313" key="3">
    <source>
        <dbReference type="Proteomes" id="UP001152622"/>
    </source>
</evidence>
<evidence type="ECO:0000313" key="2">
    <source>
        <dbReference type="EMBL" id="KAJ8357490.1"/>
    </source>
</evidence>
<gene>
    <name evidence="2" type="ORF">SKAU_G00202840</name>
</gene>
<feature type="region of interest" description="Disordered" evidence="1">
    <location>
        <begin position="73"/>
        <end position="131"/>
    </location>
</feature>